<feature type="compositionally biased region" description="Acidic residues" evidence="4">
    <location>
        <begin position="600"/>
        <end position="610"/>
    </location>
</feature>
<dbReference type="SUPFAM" id="SSF48403">
    <property type="entry name" value="Ankyrin repeat"/>
    <property type="match status" value="2"/>
</dbReference>
<proteinExistence type="predicted"/>
<dbReference type="PANTHER" id="PTHR24198">
    <property type="entry name" value="ANKYRIN REPEAT AND PROTEIN KINASE DOMAIN-CONTAINING PROTEIN"/>
    <property type="match status" value="1"/>
</dbReference>
<keyword evidence="1" id="KW-0677">Repeat</keyword>
<dbReference type="InterPro" id="IPR002110">
    <property type="entry name" value="Ankyrin_rpt"/>
</dbReference>
<evidence type="ECO:0000256" key="2">
    <source>
        <dbReference type="ARBA" id="ARBA00023043"/>
    </source>
</evidence>
<comment type="caution">
    <text evidence="5">The sequence shown here is derived from an EMBL/GenBank/DDBJ whole genome shotgun (WGS) entry which is preliminary data.</text>
</comment>
<sequence length="1646" mass="185191">MQPTREIQAFIERINALPAGPGVSIDAALQPSLNEEAELRKIFASDRKNPVLANPRVGLVDVFDAPPSIRTIRARVVKDKEDLSVKYVMPISEEARRKEGTPAMVADLEEFKKNWAVFTEGSLSQLIDWNNVVAAGGSVLACLTPLDEEDKVSKRAIRKFYHSNAYPSSDVDLFLWGLTPEQAEAKIKAIYEAVRDSVPWDVTCIRTKHTVSIHSQYPYRSVQIVLRLYQSPAEILAGFDIDAPCCAYDGNRVWANPRAVVAMMRQCNTVDMTRRSPSYEVRLSKYSQRGFEVYVPNLERDNIDPTIYERSIARMEGLARLLVLEKLKDDNMRNAFIEGRRQLRGRPQNYYRQNKRNGRKYKGDLKAETGMGIEMNDYDVASLHIPYGPGWDARRIDKLVYQTDLGMNSTFNPKNKGRRLHRHPAFFGTIEECIEDCCEMCPKPIDEDERQLQKEEDEVYVRDRIQFIQENPGRQSITGSFNPIDVGEWSEQVYVKPTQQLFVAIAAHDRATVQKLLKEGIDVNQRDHVGRTSLHVAIFSKAIDIARDLIDAGARISARLADGRSPLHLAAQYDQVKVVEKLLERNAKNVADAEKKENGEDGDAMDSQDEQPERPSSEDDWSSHDEDDVDMADADDDDDEEDDEEDDENEDDGDNEDEGGKKSKSTKKAEQEDSKGDSGDIPEEEEDQPDIIVVDELDWDLGFSALSYAILFASLPTLEALLGAGADINLITKSNNVQDGRFQPLTLCILREDEDEACVIAERLIKAGASSSTADDNMRTILHIAIFNGRTKLVETLLRCDPNAKKVVNFPSLVAQHITFPIVTAINKKHYGLVVLLLAYDAKLDLDEKDVTPAQEAAKPEIRRMLTMYGEVNNYIHLAYQPMETAITNHDELSRLLVVLGAPVDVGLIQCLSKYPDLRSRRTLREWIDYAIDSISTEIDKDEPKEEVGWMGFYRRYQSPPVPALVNDQEKLIKDQKERDAKRRRDTMDRMGDIKEFFVELQNLIRTDSSKTWNDVYPSLETQAQLYPAPLRNRPGIRRQTTIVNKEERDYTYVLLSTGTRYDHQNVPEHTVAAYGELYEACFVGDIDKIQRLCLPAEGQVAFATSGASGPLNISVRLTRKPVNRYDQTGATPLFAAIAGRQWTTAKLILAIATAQYHPDDEHDRIKFDPDVDMYDDSDDESIHSDDSDVTVEQQEVKFIDIAKRPSAVQSDIHPKKMLEVRMNYPRPRTPAVLTFGVPTIGAIASSSGPNSYSPYPLLKAVIDHDLEAFVHIAKLYDALTPAQGLNPEVLDLIIQQDQPDILDEYIRRTGGGIKTGGQKGAASSKDGEPEATVATNDENRMYYGLNVHGKKRMDLARKNDPNAAEGNEKAEFPLVWKAARDRAKEVLGYLASDRPLAAYKFYGMSHSDAKAMWLRRMSSKEALKVPGEAEKKLAVKLGWTINSLGESPLVAAIISRDIETVKALIKLQPALTNQALQTKIKFIGFNMLHLAVRVNCDEKIMDHLLAKNLSPADRDSNRGWNIYHHICELNNGKLLEYFLKKLPRDLNEELLAQQSYKRLNTPMHVAVKKAHKDLLKILLDYSTSSILVRDVDGQTPLLCAVNRSLSNITRLLLSASSNAIDALFMENSVGNTPVELCALKRSLSG</sequence>
<dbReference type="InterPro" id="IPR036770">
    <property type="entry name" value="Ankyrin_rpt-contain_sf"/>
</dbReference>
<evidence type="ECO:0000256" key="1">
    <source>
        <dbReference type="ARBA" id="ARBA00022737"/>
    </source>
</evidence>
<accession>A0A9P5TPM8</accession>
<dbReference type="Proteomes" id="UP000724874">
    <property type="component" value="Unassembled WGS sequence"/>
</dbReference>
<dbReference type="PROSITE" id="PS50297">
    <property type="entry name" value="ANK_REP_REGION"/>
    <property type="match status" value="2"/>
</dbReference>
<dbReference type="Gene3D" id="1.25.40.20">
    <property type="entry name" value="Ankyrin repeat-containing domain"/>
    <property type="match status" value="3"/>
</dbReference>
<dbReference type="PROSITE" id="PS50088">
    <property type="entry name" value="ANK_REPEAT"/>
    <property type="match status" value="3"/>
</dbReference>
<gene>
    <name evidence="5" type="ORF">CPB84DRAFT_1844751</name>
</gene>
<dbReference type="Pfam" id="PF12796">
    <property type="entry name" value="Ank_2"/>
    <property type="match status" value="3"/>
</dbReference>
<feature type="repeat" description="ANK" evidence="3">
    <location>
        <begin position="562"/>
        <end position="587"/>
    </location>
</feature>
<feature type="compositionally biased region" description="Acidic residues" evidence="4">
    <location>
        <begin position="625"/>
        <end position="657"/>
    </location>
</feature>
<evidence type="ECO:0000313" key="6">
    <source>
        <dbReference type="Proteomes" id="UP000724874"/>
    </source>
</evidence>
<dbReference type="PANTHER" id="PTHR24198:SF165">
    <property type="entry name" value="ANKYRIN REPEAT-CONTAINING PROTEIN-RELATED"/>
    <property type="match status" value="1"/>
</dbReference>
<feature type="repeat" description="ANK" evidence="3">
    <location>
        <begin position="529"/>
        <end position="561"/>
    </location>
</feature>
<reference evidence="5" key="1">
    <citation type="submission" date="2020-11" db="EMBL/GenBank/DDBJ databases">
        <authorList>
            <consortium name="DOE Joint Genome Institute"/>
            <person name="Ahrendt S."/>
            <person name="Riley R."/>
            <person name="Andreopoulos W."/>
            <person name="LaButti K."/>
            <person name="Pangilinan J."/>
            <person name="Ruiz-duenas F.J."/>
            <person name="Barrasa J.M."/>
            <person name="Sanchez-Garcia M."/>
            <person name="Camarero S."/>
            <person name="Miyauchi S."/>
            <person name="Serrano A."/>
            <person name="Linde D."/>
            <person name="Babiker R."/>
            <person name="Drula E."/>
            <person name="Ayuso-Fernandez I."/>
            <person name="Pacheco R."/>
            <person name="Padilla G."/>
            <person name="Ferreira P."/>
            <person name="Barriuso J."/>
            <person name="Kellner H."/>
            <person name="Castanera R."/>
            <person name="Alfaro M."/>
            <person name="Ramirez L."/>
            <person name="Pisabarro A.G."/>
            <person name="Kuo A."/>
            <person name="Tritt A."/>
            <person name="Lipzen A."/>
            <person name="He G."/>
            <person name="Yan M."/>
            <person name="Ng V."/>
            <person name="Cullen D."/>
            <person name="Martin F."/>
            <person name="Rosso M.-N."/>
            <person name="Henrissat B."/>
            <person name="Hibbett D."/>
            <person name="Martinez A.T."/>
            <person name="Grigoriev I.V."/>
        </authorList>
    </citation>
    <scope>NUCLEOTIDE SEQUENCE</scope>
    <source>
        <strain evidence="5">AH 44721</strain>
    </source>
</reference>
<feature type="compositionally biased region" description="Basic and acidic residues" evidence="4">
    <location>
        <begin position="667"/>
        <end position="678"/>
    </location>
</feature>
<organism evidence="5 6">
    <name type="scientific">Gymnopilus junonius</name>
    <name type="common">Spectacular rustgill mushroom</name>
    <name type="synonym">Gymnopilus spectabilis subsp. junonius</name>
    <dbReference type="NCBI Taxonomy" id="109634"/>
    <lineage>
        <taxon>Eukaryota</taxon>
        <taxon>Fungi</taxon>
        <taxon>Dikarya</taxon>
        <taxon>Basidiomycota</taxon>
        <taxon>Agaricomycotina</taxon>
        <taxon>Agaricomycetes</taxon>
        <taxon>Agaricomycetidae</taxon>
        <taxon>Agaricales</taxon>
        <taxon>Agaricineae</taxon>
        <taxon>Hymenogastraceae</taxon>
        <taxon>Gymnopilus</taxon>
    </lineage>
</organism>
<dbReference type="SMART" id="SM00248">
    <property type="entry name" value="ANK"/>
    <property type="match status" value="10"/>
</dbReference>
<evidence type="ECO:0008006" key="7">
    <source>
        <dbReference type="Google" id="ProtNLM"/>
    </source>
</evidence>
<evidence type="ECO:0000313" key="5">
    <source>
        <dbReference type="EMBL" id="KAF8905746.1"/>
    </source>
</evidence>
<name>A0A9P5TPM8_GYMJU</name>
<feature type="compositionally biased region" description="Basic and acidic residues" evidence="4">
    <location>
        <begin position="590"/>
        <end position="599"/>
    </location>
</feature>
<keyword evidence="6" id="KW-1185">Reference proteome</keyword>
<keyword evidence="2 3" id="KW-0040">ANK repeat</keyword>
<dbReference type="EMBL" id="JADNYJ010000021">
    <property type="protein sequence ID" value="KAF8905746.1"/>
    <property type="molecule type" value="Genomic_DNA"/>
</dbReference>
<evidence type="ECO:0000256" key="4">
    <source>
        <dbReference type="SAM" id="MobiDB-lite"/>
    </source>
</evidence>
<dbReference type="OrthoDB" id="539213at2759"/>
<protein>
    <recommendedName>
        <fullName evidence="7">Ankyrin repeat protein</fullName>
    </recommendedName>
</protein>
<feature type="repeat" description="ANK" evidence="3">
    <location>
        <begin position="701"/>
        <end position="733"/>
    </location>
</feature>
<evidence type="ECO:0000256" key="3">
    <source>
        <dbReference type="PROSITE-ProRule" id="PRU00023"/>
    </source>
</evidence>
<feature type="region of interest" description="Disordered" evidence="4">
    <location>
        <begin position="590"/>
        <end position="687"/>
    </location>
</feature>
<feature type="compositionally biased region" description="Basic and acidic residues" evidence="4">
    <location>
        <begin position="611"/>
        <end position="624"/>
    </location>
</feature>